<evidence type="ECO:0000313" key="1">
    <source>
        <dbReference type="EMBL" id="EHY52418.1"/>
    </source>
</evidence>
<organism evidence="1 2">
    <name type="scientific">Exophiala dermatitidis (strain ATCC 34100 / CBS 525.76 / NIH/UT8656)</name>
    <name type="common">Black yeast</name>
    <name type="synonym">Wangiella dermatitidis</name>
    <dbReference type="NCBI Taxonomy" id="858893"/>
    <lineage>
        <taxon>Eukaryota</taxon>
        <taxon>Fungi</taxon>
        <taxon>Dikarya</taxon>
        <taxon>Ascomycota</taxon>
        <taxon>Pezizomycotina</taxon>
        <taxon>Eurotiomycetes</taxon>
        <taxon>Chaetothyriomycetidae</taxon>
        <taxon>Chaetothyriales</taxon>
        <taxon>Herpotrichiellaceae</taxon>
        <taxon>Exophiala</taxon>
    </lineage>
</organism>
<dbReference type="EMBL" id="JH226130">
    <property type="protein sequence ID" value="EHY52418.1"/>
    <property type="molecule type" value="Genomic_DNA"/>
</dbReference>
<dbReference type="Proteomes" id="UP000007304">
    <property type="component" value="Unassembled WGS sequence"/>
</dbReference>
<name>H6BP00_EXODN</name>
<dbReference type="RefSeq" id="XP_009152879.1">
    <property type="nucleotide sequence ID" value="XM_009154631.1"/>
</dbReference>
<dbReference type="AlphaFoldDB" id="H6BP00"/>
<accession>H6BP00</accession>
<protein>
    <submittedName>
        <fullName evidence="1">Uncharacterized protein</fullName>
    </submittedName>
</protein>
<dbReference type="GeneID" id="20305269"/>
<proteinExistence type="predicted"/>
<dbReference type="HOGENOM" id="CLU_2109018_0_0_1"/>
<evidence type="ECO:0000313" key="2">
    <source>
        <dbReference type="Proteomes" id="UP000007304"/>
    </source>
</evidence>
<dbReference type="VEuPathDB" id="FungiDB:HMPREF1120_00630"/>
<sequence>MKQKAPEIPFLNICFGTRTQGTKMFTGWYCIHSKTPSSIDSTPPQPPRSCSVAGGSKTWQQDICVTLYGTNAIVQACLSARWRIYDKILWGHSPGQDASYTVQYHRCSAFLDMQQ</sequence>
<reference evidence="1" key="1">
    <citation type="submission" date="2011-07" db="EMBL/GenBank/DDBJ databases">
        <title>The Genome Sequence of Exophiala (Wangiella) dermatitidis NIH/UT8656.</title>
        <authorList>
            <consortium name="The Broad Institute Genome Sequencing Platform"/>
            <person name="Cuomo C."/>
            <person name="Wang Z."/>
            <person name="Hunicke-Smith S."/>
            <person name="Szanislo P.J."/>
            <person name="Earl A."/>
            <person name="Young S.K."/>
            <person name="Zeng Q."/>
            <person name="Gargeya S."/>
            <person name="Fitzgerald M."/>
            <person name="Haas B."/>
            <person name="Abouelleil A."/>
            <person name="Alvarado L."/>
            <person name="Arachchi H.M."/>
            <person name="Berlin A."/>
            <person name="Brown A."/>
            <person name="Chapman S.B."/>
            <person name="Chen Z."/>
            <person name="Dunbar C."/>
            <person name="Freedman E."/>
            <person name="Gearin G."/>
            <person name="Gellesch M."/>
            <person name="Goldberg J."/>
            <person name="Griggs A."/>
            <person name="Gujja S."/>
            <person name="Heiman D."/>
            <person name="Howarth C."/>
            <person name="Larson L."/>
            <person name="Lui A."/>
            <person name="MacDonald P.J.P."/>
            <person name="Montmayeur A."/>
            <person name="Murphy C."/>
            <person name="Neiman D."/>
            <person name="Pearson M."/>
            <person name="Priest M."/>
            <person name="Roberts A."/>
            <person name="Saif S."/>
            <person name="Shea T."/>
            <person name="Shenoy N."/>
            <person name="Sisk P."/>
            <person name="Stolte C."/>
            <person name="Sykes S."/>
            <person name="Wortman J."/>
            <person name="Nusbaum C."/>
            <person name="Birren B."/>
        </authorList>
    </citation>
    <scope>NUCLEOTIDE SEQUENCE</scope>
    <source>
        <strain evidence="1">NIH/UT8656</strain>
    </source>
</reference>
<keyword evidence="2" id="KW-1185">Reference proteome</keyword>
<dbReference type="InParanoid" id="H6BP00"/>
<gene>
    <name evidence="1" type="ORF">HMPREF1120_00630</name>
</gene>